<feature type="region of interest" description="Disordered" evidence="1">
    <location>
        <begin position="162"/>
        <end position="194"/>
    </location>
</feature>
<accession>A0ABZ0HRX7</accession>
<dbReference type="Proteomes" id="UP001626536">
    <property type="component" value="Chromosome"/>
</dbReference>
<dbReference type="EMBL" id="CP136862">
    <property type="protein sequence ID" value="WOJ90052.1"/>
    <property type="molecule type" value="Genomic_DNA"/>
</dbReference>
<keyword evidence="3" id="KW-0378">Hydrolase</keyword>
<evidence type="ECO:0000259" key="2">
    <source>
        <dbReference type="Pfam" id="PF07486"/>
    </source>
</evidence>
<evidence type="ECO:0000313" key="4">
    <source>
        <dbReference type="Proteomes" id="UP001626536"/>
    </source>
</evidence>
<organism evidence="3 4">
    <name type="scientific">Methylocapsa polymorpha</name>
    <dbReference type="NCBI Taxonomy" id="3080828"/>
    <lineage>
        <taxon>Bacteria</taxon>
        <taxon>Pseudomonadati</taxon>
        <taxon>Pseudomonadota</taxon>
        <taxon>Alphaproteobacteria</taxon>
        <taxon>Hyphomicrobiales</taxon>
        <taxon>Beijerinckiaceae</taxon>
        <taxon>Methylocapsa</taxon>
    </lineage>
</organism>
<dbReference type="InterPro" id="IPR042047">
    <property type="entry name" value="SleB_dom1"/>
</dbReference>
<name>A0ABZ0HRX7_9HYPH</name>
<evidence type="ECO:0000256" key="1">
    <source>
        <dbReference type="SAM" id="MobiDB-lite"/>
    </source>
</evidence>
<dbReference type="Gene3D" id="1.10.10.2520">
    <property type="entry name" value="Cell wall hydrolase SleB, domain 1"/>
    <property type="match status" value="1"/>
</dbReference>
<proteinExistence type="predicted"/>
<keyword evidence="4" id="KW-1185">Reference proteome</keyword>
<protein>
    <submittedName>
        <fullName evidence="3">Cell wall hydrolase</fullName>
    </submittedName>
</protein>
<dbReference type="GO" id="GO:0016787">
    <property type="term" value="F:hydrolase activity"/>
    <property type="evidence" value="ECO:0007669"/>
    <property type="project" value="UniProtKB-KW"/>
</dbReference>
<evidence type="ECO:0000313" key="3">
    <source>
        <dbReference type="EMBL" id="WOJ90052.1"/>
    </source>
</evidence>
<feature type="domain" description="Cell wall hydrolase SleB" evidence="2">
    <location>
        <begin position="284"/>
        <end position="394"/>
    </location>
</feature>
<reference evidence="3 4" key="1">
    <citation type="submission" date="2023-10" db="EMBL/GenBank/DDBJ databases">
        <title>Novel methanotroph of the genus Methylocapsa from a subarctic wetland.</title>
        <authorList>
            <person name="Belova S.E."/>
            <person name="Oshkin I.Y."/>
            <person name="Miroshnikov K."/>
            <person name="Dedysh S.N."/>
        </authorList>
    </citation>
    <scope>NUCLEOTIDE SEQUENCE [LARGE SCALE GENOMIC DNA]</scope>
    <source>
        <strain evidence="3 4">RX1</strain>
    </source>
</reference>
<gene>
    <name evidence="3" type="ORF">RZS28_01700</name>
</gene>
<feature type="compositionally biased region" description="Low complexity" evidence="1">
    <location>
        <begin position="175"/>
        <end position="187"/>
    </location>
</feature>
<dbReference type="InterPro" id="IPR011105">
    <property type="entry name" value="Cell_wall_hydrolase_SleB"/>
</dbReference>
<dbReference type="Pfam" id="PF07486">
    <property type="entry name" value="Hydrolase_2"/>
    <property type="match status" value="1"/>
</dbReference>
<sequence length="401" mass="42974">MSAVAPWWLGIALAVSITADAGQEASIGASLAPLSLRAATAPSVLVPAQASAPSGDFGRLAGDARQILREASLTLGDADEFKRLPDEIEPRADLKRNAQRFPSLDRSRKGDPFVGLRPTFDTRLRHSGGLANLRAHDLIFTHDEALPTGSFAILDDEAGDPDSVAAFEPWPDGESPTTAHSSASASPRQDGATMTMRPAAINERLLQGATPAVRRAIALGSTTPSPADSTPIEVAAVAGVPRTPGVSLVPQGGSRPNFAALIDQDKAERERRCLAEAIYFEARSEPEEGQAAVAQVVLNRVSSGLYPPTICGVVYQNRQHYNACQFSFACEGKSLRVTDPESWRTAVRIAEEVTAGKTYVSDVGGATHYHANYVRPRWARRLEKMDVIGHHIFYKLHPGQS</sequence>
<dbReference type="RefSeq" id="WP_407339497.1">
    <property type="nucleotide sequence ID" value="NZ_CP136862.1"/>
</dbReference>